<proteinExistence type="predicted"/>
<name>A0A3M2M1N3_9ACTN</name>
<dbReference type="NCBIfam" id="TIGR03317">
    <property type="entry name" value="ygfZ_signature"/>
    <property type="match status" value="1"/>
</dbReference>
<keyword evidence="1" id="KW-0809">Transit peptide</keyword>
<keyword evidence="3" id="KW-1185">Reference proteome</keyword>
<dbReference type="EMBL" id="RFFG01000025">
    <property type="protein sequence ID" value="RMI43446.1"/>
    <property type="molecule type" value="Genomic_DNA"/>
</dbReference>
<dbReference type="PIRSF" id="PIRSF006487">
    <property type="entry name" value="GcvT"/>
    <property type="match status" value="1"/>
</dbReference>
<dbReference type="PANTHER" id="PTHR22602">
    <property type="entry name" value="TRANSFERASE CAF17, MITOCHONDRIAL-RELATED"/>
    <property type="match status" value="1"/>
</dbReference>
<dbReference type="InterPro" id="IPR027266">
    <property type="entry name" value="TrmE/GcvT-like"/>
</dbReference>
<reference evidence="2 3" key="1">
    <citation type="submission" date="2018-10" db="EMBL/GenBank/DDBJ databases">
        <title>Isolation from soil.</title>
        <authorList>
            <person name="Hu J."/>
        </authorList>
    </citation>
    <scope>NUCLEOTIDE SEQUENCE [LARGE SCALE GENOMIC DNA]</scope>
    <source>
        <strain evidence="2 3">NEAU-Ht49</strain>
    </source>
</reference>
<gene>
    <name evidence="2" type="ORF">EBO15_15930</name>
</gene>
<evidence type="ECO:0000313" key="3">
    <source>
        <dbReference type="Proteomes" id="UP000282674"/>
    </source>
</evidence>
<dbReference type="OrthoDB" id="9796287at2"/>
<comment type="caution">
    <text evidence="2">The sequence shown here is derived from an EMBL/GenBank/DDBJ whole genome shotgun (WGS) entry which is preliminary data.</text>
</comment>
<dbReference type="PANTHER" id="PTHR22602:SF0">
    <property type="entry name" value="TRANSFERASE CAF17, MITOCHONDRIAL-RELATED"/>
    <property type="match status" value="1"/>
</dbReference>
<protein>
    <submittedName>
        <fullName evidence="2">Folate-binding protein</fullName>
    </submittedName>
</protein>
<dbReference type="InterPro" id="IPR045179">
    <property type="entry name" value="YgfZ/GcvT"/>
</dbReference>
<dbReference type="AlphaFoldDB" id="A0A3M2M1N3"/>
<dbReference type="SUPFAM" id="SSF103025">
    <property type="entry name" value="Folate-binding domain"/>
    <property type="match status" value="1"/>
</dbReference>
<dbReference type="Proteomes" id="UP000282674">
    <property type="component" value="Unassembled WGS sequence"/>
</dbReference>
<evidence type="ECO:0000256" key="1">
    <source>
        <dbReference type="ARBA" id="ARBA00022946"/>
    </source>
</evidence>
<sequence length="334" mass="35699">MESPLLKVHGAVAADAPDQEIAAHYGDPVREQRLLEAGRAFADRSDRGVLRVTGPDRLSWLHSLLSQHLEALAPGVATQALLLTINGHIEHHLHLVDDGETVWIHVEPGTAPALADFLDRMRFFLRVEVEDVSDRYAVITGPSGDGPADGVPSFPDVAGLTTRIVPRAELDALAAGDLPPAGLWAYEALRIAAHVARFGLDTDHRTIPHEIGVIGTAVHLAKGCYRGQETVARVENLGRPPRRLVFLHLDGSVDRLPAHGDPVEIPGGRQIGFVGTAARHHELGPIALALVKRNAPVDVELLAGGVAASQEVVVPPDTGANAKIELRRTAADRP</sequence>
<organism evidence="2 3">
    <name type="scientific">Actinomadura harenae</name>
    <dbReference type="NCBI Taxonomy" id="2483351"/>
    <lineage>
        <taxon>Bacteria</taxon>
        <taxon>Bacillati</taxon>
        <taxon>Actinomycetota</taxon>
        <taxon>Actinomycetes</taxon>
        <taxon>Streptosporangiales</taxon>
        <taxon>Thermomonosporaceae</taxon>
        <taxon>Actinomadura</taxon>
    </lineage>
</organism>
<dbReference type="GO" id="GO:0016226">
    <property type="term" value="P:iron-sulfur cluster assembly"/>
    <property type="evidence" value="ECO:0007669"/>
    <property type="project" value="TreeGrafter"/>
</dbReference>
<evidence type="ECO:0000313" key="2">
    <source>
        <dbReference type="EMBL" id="RMI43446.1"/>
    </source>
</evidence>
<dbReference type="InterPro" id="IPR017703">
    <property type="entry name" value="YgfZ/GCV_T_CS"/>
</dbReference>
<accession>A0A3M2M1N3</accession>
<dbReference type="Gene3D" id="3.30.1360.120">
    <property type="entry name" value="Probable tRNA modification gtpase trme, domain 1"/>
    <property type="match status" value="2"/>
</dbReference>
<dbReference type="RefSeq" id="WP_122195184.1">
    <property type="nucleotide sequence ID" value="NZ_JBHSKC010000014.1"/>
</dbReference>